<dbReference type="KEGG" id="phal:H9I45_10815"/>
<accession>A0A7L8ADA6</accession>
<dbReference type="SUPFAM" id="SSF52266">
    <property type="entry name" value="SGNH hydrolase"/>
    <property type="match status" value="2"/>
</dbReference>
<dbReference type="RefSeq" id="WP_088352527.1">
    <property type="nucleotide sequence ID" value="NZ_CP061813.1"/>
</dbReference>
<dbReference type="InterPro" id="IPR036514">
    <property type="entry name" value="SGNH_hydro_sf"/>
</dbReference>
<protein>
    <submittedName>
        <fullName evidence="1">G-D-S-L family lipolytic protein</fullName>
    </submittedName>
</protein>
<dbReference type="PROSITE" id="PS51257">
    <property type="entry name" value="PROKAR_LIPOPROTEIN"/>
    <property type="match status" value="1"/>
</dbReference>
<dbReference type="GO" id="GO:0016788">
    <property type="term" value="F:hydrolase activity, acting on ester bonds"/>
    <property type="evidence" value="ECO:0007669"/>
    <property type="project" value="UniProtKB-ARBA"/>
</dbReference>
<name>A0A7L8ADA6_9FLAO</name>
<evidence type="ECO:0000313" key="1">
    <source>
        <dbReference type="EMBL" id="QOD59839.1"/>
    </source>
</evidence>
<keyword evidence="2" id="KW-1185">Reference proteome</keyword>
<organism evidence="1 2">
    <name type="scientific">Polaribacter haliotis</name>
    <dbReference type="NCBI Taxonomy" id="1888915"/>
    <lineage>
        <taxon>Bacteria</taxon>
        <taxon>Pseudomonadati</taxon>
        <taxon>Bacteroidota</taxon>
        <taxon>Flavobacteriia</taxon>
        <taxon>Flavobacteriales</taxon>
        <taxon>Flavobacteriaceae</taxon>
    </lineage>
</organism>
<sequence length="510" mass="52899">MKNYKYIALFLLSLGVMSCEENTDFDPILEEVKPEVTLSTNGLDFSKYVAVGASFTAGFTDGALFKNAQENSFPNILATKFKAAGGGDFNQPLMGDNTGGFVLGSTVVQPPRLVFNPVTSTPVRLDAIPTTSLTSRADGSSFKNYGIPGAKSFHLTFAGYGTLNPYFGRMASSAGATVLGDALAQQPTFFTLSEVGGNDVLGFATSGGSGVDQKNNPDAASYGPNDITSPLVFNQVFNGMVSALTAGGAKGVIATVPDISLLPFFTTVPYNPVPMNEATATAVNGAYAAYNGGIKQAFGALVAGGAMTQAAADAEIAKRTISFAAGQNAVVIVDEDLTDLGAINPAFAALKQLRQTTPEDLLVLPSSSFIGTLADPGNPASVNGVGVALADNWVLTPEEQLAIKTATEAYNTTITNLVNSNNNIALIDLNAILREAANGIKFDSYIMTTGLVTGGLVSLDGIHLTGRGYALMANKMLAAIDAKFGSNFTLATDGLAKADDYPTNYSPALR</sequence>
<dbReference type="AlphaFoldDB" id="A0A7L8ADA6"/>
<dbReference type="Proteomes" id="UP000516764">
    <property type="component" value="Chromosome"/>
</dbReference>
<dbReference type="OrthoDB" id="9764164at2"/>
<dbReference type="EMBL" id="CP061813">
    <property type="protein sequence ID" value="QOD59839.1"/>
    <property type="molecule type" value="Genomic_DNA"/>
</dbReference>
<evidence type="ECO:0000313" key="2">
    <source>
        <dbReference type="Proteomes" id="UP000516764"/>
    </source>
</evidence>
<reference evidence="1 2" key="1">
    <citation type="journal article" date="2016" name="Int. J. Syst. Evol. Microbiol.">
        <title>Polaribacter haliotis sp. nov., isolated from the gut of abalone Haliotis discus hannai.</title>
        <authorList>
            <person name="Kim Y.O."/>
            <person name="Park I.S."/>
            <person name="Park S."/>
            <person name="Nam B.H."/>
            <person name="Park J.M."/>
            <person name="Kim D.G."/>
            <person name="Yoon J.H."/>
        </authorList>
    </citation>
    <scope>NUCLEOTIDE SEQUENCE [LARGE SCALE GENOMIC DNA]</scope>
    <source>
        <strain evidence="1 2">KCTC 52418</strain>
    </source>
</reference>
<dbReference type="Gene3D" id="3.40.50.1110">
    <property type="entry name" value="SGNH hydrolase"/>
    <property type="match status" value="2"/>
</dbReference>
<proteinExistence type="predicted"/>
<gene>
    <name evidence="1" type="ORF">H9I45_10815</name>
</gene>